<name>A0A0B4X2Y5_9HYPH</name>
<evidence type="ECO:0000313" key="2">
    <source>
        <dbReference type="Proteomes" id="UP000031368"/>
    </source>
</evidence>
<dbReference type="Proteomes" id="UP000031368">
    <property type="component" value="Chromosome"/>
</dbReference>
<proteinExistence type="predicted"/>
<protein>
    <submittedName>
        <fullName evidence="1">Uncharacterized protein</fullName>
    </submittedName>
</protein>
<dbReference type="EMBL" id="CP006877">
    <property type="protein sequence ID" value="AJD41486.1"/>
    <property type="molecule type" value="Genomic_DNA"/>
</dbReference>
<keyword evidence="2" id="KW-1185">Reference proteome</keyword>
<accession>A0A0B4X2Y5</accession>
<dbReference type="KEGG" id="rga:RGR602_CH02158"/>
<organism evidence="1 2">
    <name type="scientific">Rhizobium gallicum bv. gallicum R602sp</name>
    <dbReference type="NCBI Taxonomy" id="1041138"/>
    <lineage>
        <taxon>Bacteria</taxon>
        <taxon>Pseudomonadati</taxon>
        <taxon>Pseudomonadota</taxon>
        <taxon>Alphaproteobacteria</taxon>
        <taxon>Hyphomicrobiales</taxon>
        <taxon>Rhizobiaceae</taxon>
        <taxon>Rhizobium/Agrobacterium group</taxon>
        <taxon>Rhizobium</taxon>
    </lineage>
</organism>
<evidence type="ECO:0000313" key="1">
    <source>
        <dbReference type="EMBL" id="AJD41486.1"/>
    </source>
</evidence>
<dbReference type="HOGENOM" id="CLU_2481113_0_0_5"/>
<sequence length="87" mass="9488">MNHGGLARIDLLGAGQAIQSLKIGSAQRFFGAYAGEDIGAERALVHLAHRLQKSTFSTPTVNKLETIKNNRRKCCIVWSFCGKCAKI</sequence>
<gene>
    <name evidence="1" type="ORF">RGR602_CH02158</name>
</gene>
<dbReference type="AlphaFoldDB" id="A0A0B4X2Y5"/>
<reference evidence="1 2" key="1">
    <citation type="submission" date="2013-11" db="EMBL/GenBank/DDBJ databases">
        <title>Complete genome sequence of Rhizobium gallicum bv. gallicum R602.</title>
        <authorList>
            <person name="Bustos P."/>
            <person name="Santamaria R.I."/>
            <person name="Lozano L."/>
            <person name="Acosta J.L."/>
            <person name="Ormeno-Orrillo E."/>
            <person name="Rogel M.A."/>
            <person name="Romero D."/>
            <person name="Cevallos M.A."/>
            <person name="Martinez-Romero E."/>
            <person name="Gonzalez V."/>
        </authorList>
    </citation>
    <scope>NUCLEOTIDE SEQUENCE [LARGE SCALE GENOMIC DNA]</scope>
    <source>
        <strain evidence="1 2">R602</strain>
    </source>
</reference>